<organism evidence="1 2">
    <name type="scientific">Saponaria officinalis</name>
    <name type="common">Common soapwort</name>
    <name type="synonym">Lychnis saponaria</name>
    <dbReference type="NCBI Taxonomy" id="3572"/>
    <lineage>
        <taxon>Eukaryota</taxon>
        <taxon>Viridiplantae</taxon>
        <taxon>Streptophyta</taxon>
        <taxon>Embryophyta</taxon>
        <taxon>Tracheophyta</taxon>
        <taxon>Spermatophyta</taxon>
        <taxon>Magnoliopsida</taxon>
        <taxon>eudicotyledons</taxon>
        <taxon>Gunneridae</taxon>
        <taxon>Pentapetalae</taxon>
        <taxon>Caryophyllales</taxon>
        <taxon>Caryophyllaceae</taxon>
        <taxon>Caryophylleae</taxon>
        <taxon>Saponaria</taxon>
    </lineage>
</organism>
<comment type="caution">
    <text evidence="1">The sequence shown here is derived from an EMBL/GenBank/DDBJ whole genome shotgun (WGS) entry which is preliminary data.</text>
</comment>
<dbReference type="Proteomes" id="UP001443914">
    <property type="component" value="Unassembled WGS sequence"/>
</dbReference>
<evidence type="ECO:0008006" key="3">
    <source>
        <dbReference type="Google" id="ProtNLM"/>
    </source>
</evidence>
<dbReference type="AlphaFoldDB" id="A0AAW1I3X8"/>
<dbReference type="EMBL" id="JBDFQZ010000010">
    <property type="protein sequence ID" value="KAK9683307.1"/>
    <property type="molecule type" value="Genomic_DNA"/>
</dbReference>
<sequence length="116" mass="13686">MEVGPMTRIVKQIVVDYFKNLYTDEPCPGANDLLPWDQFQEFNNRDWEWLTRYFHEPEIESVVAHMGALKAPGPDGFQALFYQKNWNLIESSLCEIVTPVFLNISLYYFIFNPIFL</sequence>
<keyword evidence="2" id="KW-1185">Reference proteome</keyword>
<evidence type="ECO:0000313" key="1">
    <source>
        <dbReference type="EMBL" id="KAK9683307.1"/>
    </source>
</evidence>
<accession>A0AAW1I3X8</accession>
<proteinExistence type="predicted"/>
<reference evidence="1" key="1">
    <citation type="submission" date="2024-03" db="EMBL/GenBank/DDBJ databases">
        <title>WGS assembly of Saponaria officinalis var. Norfolk2.</title>
        <authorList>
            <person name="Jenkins J."/>
            <person name="Shu S."/>
            <person name="Grimwood J."/>
            <person name="Barry K."/>
            <person name="Goodstein D."/>
            <person name="Schmutz J."/>
            <person name="Leebens-Mack J."/>
            <person name="Osbourn A."/>
        </authorList>
    </citation>
    <scope>NUCLEOTIDE SEQUENCE [LARGE SCALE GENOMIC DNA]</scope>
    <source>
        <strain evidence="1">JIC</strain>
    </source>
</reference>
<evidence type="ECO:0000313" key="2">
    <source>
        <dbReference type="Proteomes" id="UP001443914"/>
    </source>
</evidence>
<protein>
    <recommendedName>
        <fullName evidence="3">Reverse transcriptase</fullName>
    </recommendedName>
</protein>
<gene>
    <name evidence="1" type="ORF">RND81_10G130700</name>
</gene>
<name>A0AAW1I3X8_SAPOF</name>